<keyword evidence="1" id="KW-0812">Transmembrane</keyword>
<dbReference type="InterPro" id="IPR050490">
    <property type="entry name" value="Bact_solute-bd_prot1"/>
</dbReference>
<feature type="transmembrane region" description="Helical" evidence="1">
    <location>
        <begin position="440"/>
        <end position="462"/>
    </location>
</feature>
<evidence type="ECO:0000256" key="1">
    <source>
        <dbReference type="SAM" id="Phobius"/>
    </source>
</evidence>
<dbReference type="PANTHER" id="PTHR43649">
    <property type="entry name" value="ARABINOSE-BINDING PROTEIN-RELATED"/>
    <property type="match status" value="1"/>
</dbReference>
<dbReference type="STRING" id="1754192.A0A1Y1XFE4"/>
<keyword evidence="4" id="KW-1185">Reference proteome</keyword>
<feature type="non-terminal residue" evidence="3">
    <location>
        <position position="537"/>
    </location>
</feature>
<feature type="chain" id="PRO_5012824477" evidence="2">
    <location>
        <begin position="21"/>
        <end position="537"/>
    </location>
</feature>
<dbReference type="InterPro" id="IPR006059">
    <property type="entry name" value="SBP"/>
</dbReference>
<protein>
    <submittedName>
        <fullName evidence="3">Periplasmic binding protein-like II</fullName>
    </submittedName>
</protein>
<dbReference type="EMBL" id="MCFG01000052">
    <property type="protein sequence ID" value="ORX84437.1"/>
    <property type="molecule type" value="Genomic_DNA"/>
</dbReference>
<organism evidence="3 4">
    <name type="scientific">Anaeromyces robustus</name>
    <dbReference type="NCBI Taxonomy" id="1754192"/>
    <lineage>
        <taxon>Eukaryota</taxon>
        <taxon>Fungi</taxon>
        <taxon>Fungi incertae sedis</taxon>
        <taxon>Chytridiomycota</taxon>
        <taxon>Chytridiomycota incertae sedis</taxon>
        <taxon>Neocallimastigomycetes</taxon>
        <taxon>Neocallimastigales</taxon>
        <taxon>Neocallimastigaceae</taxon>
        <taxon>Anaeromyces</taxon>
    </lineage>
</organism>
<feature type="transmembrane region" description="Helical" evidence="1">
    <location>
        <begin position="136"/>
        <end position="157"/>
    </location>
</feature>
<dbReference type="Gene3D" id="3.40.190.10">
    <property type="entry name" value="Periplasmic binding protein-like II"/>
    <property type="match status" value="1"/>
</dbReference>
<gene>
    <name evidence="3" type="ORF">BCR32DRAFT_266311</name>
</gene>
<feature type="transmembrane region" description="Helical" evidence="1">
    <location>
        <begin position="508"/>
        <end position="527"/>
    </location>
</feature>
<dbReference type="PANTHER" id="PTHR43649:SF12">
    <property type="entry name" value="DIACETYLCHITOBIOSE BINDING PROTEIN DASA"/>
    <property type="match status" value="1"/>
</dbReference>
<feature type="transmembrane region" description="Helical" evidence="1">
    <location>
        <begin position="477"/>
        <end position="496"/>
    </location>
</feature>
<dbReference type="Proteomes" id="UP000193944">
    <property type="component" value="Unassembled WGS sequence"/>
</dbReference>
<comment type="caution">
    <text evidence="3">The sequence shown here is derived from an EMBL/GenBank/DDBJ whole genome shotgun (WGS) entry which is preliminary data.</text>
</comment>
<evidence type="ECO:0000256" key="2">
    <source>
        <dbReference type="SAM" id="SignalP"/>
    </source>
</evidence>
<feature type="signal peptide" evidence="2">
    <location>
        <begin position="1"/>
        <end position="20"/>
    </location>
</feature>
<proteinExistence type="predicted"/>
<evidence type="ECO:0000313" key="3">
    <source>
        <dbReference type="EMBL" id="ORX84437.1"/>
    </source>
</evidence>
<dbReference type="OrthoDB" id="2021138at2759"/>
<dbReference type="Pfam" id="PF01547">
    <property type="entry name" value="SBP_bac_1"/>
    <property type="match status" value="1"/>
</dbReference>
<keyword evidence="1" id="KW-0472">Membrane</keyword>
<accession>A0A1Y1XFE4</accession>
<dbReference type="SUPFAM" id="SSF53850">
    <property type="entry name" value="Periplasmic binding protein-like II"/>
    <property type="match status" value="1"/>
</dbReference>
<name>A0A1Y1XFE4_9FUNG</name>
<keyword evidence="2" id="KW-0732">Signal</keyword>
<reference evidence="3 4" key="2">
    <citation type="submission" date="2016-08" db="EMBL/GenBank/DDBJ databases">
        <title>Pervasive Adenine N6-methylation of Active Genes in Fungi.</title>
        <authorList>
            <consortium name="DOE Joint Genome Institute"/>
            <person name="Mondo S.J."/>
            <person name="Dannebaum R.O."/>
            <person name="Kuo R.C."/>
            <person name="Labutti K."/>
            <person name="Haridas S."/>
            <person name="Kuo A."/>
            <person name="Salamov A."/>
            <person name="Ahrendt S.R."/>
            <person name="Lipzen A."/>
            <person name="Sullivan W."/>
            <person name="Andreopoulos W.B."/>
            <person name="Clum A."/>
            <person name="Lindquist E."/>
            <person name="Daum C."/>
            <person name="Ramamoorthy G.K."/>
            <person name="Gryganskyi A."/>
            <person name="Culley D."/>
            <person name="Magnuson J.K."/>
            <person name="James T.Y."/>
            <person name="O'Malley M.A."/>
            <person name="Stajich J.E."/>
            <person name="Spatafora J.W."/>
            <person name="Visel A."/>
            <person name="Grigoriev I.V."/>
        </authorList>
    </citation>
    <scope>NUCLEOTIDE SEQUENCE [LARGE SCALE GENOMIC DNA]</scope>
    <source>
        <strain evidence="3 4">S4</strain>
    </source>
</reference>
<evidence type="ECO:0000313" key="4">
    <source>
        <dbReference type="Proteomes" id="UP000193944"/>
    </source>
</evidence>
<dbReference type="AlphaFoldDB" id="A0A1Y1XFE4"/>
<sequence length="537" mass="62173">MLSWKILLILIFCLIDYGKTVVINCIAYTAEANSLAFDAYIDGFNQYAKDNNLDIKVELNLMTMNSNYDSLGNSYLMIESLLKKGSSKYDIYFYDVSYLKQYSPYLIDLKEVLPEEHIYMYDEQILDQICTYDGKILGLILYIFLLFSIINPFSIWIDALYSNINLLNEYNKRVPKTWDELLETGKEILEKEKTLKNNTELVGYNGLMFDADNGLCSIYEFIYSCRETYESPFPELTSENTIKATKLIKKIKDELSSDEIFRTNTVFDVNLFEKNALFMKFWVFFGVLHNDNYVLSILPGMKEGISGSALIGYNIGISKNIQKDKKDAAIKAVEFMTSKGFQKKLVLQEIIISGILSLYDDEEVCSSIKNCEVYKDVQLIAKPVNKTDNYIEYSEKFTNYFYGYLYGNSTETEESVLKKIDDLTKIYHIAMDSKETSSGLTFFILFLVTIIMMIFSLIFLFIKKFEKYFSFLSKLDWIIIVIGIIIIAVSNFYNFGELTDFKCQMKNSLLALGFTFIYGPILCQLIINFPETNKYSF</sequence>
<keyword evidence="1" id="KW-1133">Transmembrane helix</keyword>
<reference evidence="3 4" key="1">
    <citation type="submission" date="2016-08" db="EMBL/GenBank/DDBJ databases">
        <title>A Parts List for Fungal Cellulosomes Revealed by Comparative Genomics.</title>
        <authorList>
            <consortium name="DOE Joint Genome Institute"/>
            <person name="Haitjema C.H."/>
            <person name="Gilmore S.P."/>
            <person name="Henske J.K."/>
            <person name="Solomon K.V."/>
            <person name="De Groot R."/>
            <person name="Kuo A."/>
            <person name="Mondo S.J."/>
            <person name="Salamov A.A."/>
            <person name="Labutti K."/>
            <person name="Zhao Z."/>
            <person name="Chiniquy J."/>
            <person name="Barry K."/>
            <person name="Brewer H.M."/>
            <person name="Purvine S.O."/>
            <person name="Wright A.T."/>
            <person name="Boxma B."/>
            <person name="Van Alen T."/>
            <person name="Hackstein J.H."/>
            <person name="Baker S.E."/>
            <person name="Grigoriev I.V."/>
            <person name="O'Malley M.A."/>
        </authorList>
    </citation>
    <scope>NUCLEOTIDE SEQUENCE [LARGE SCALE GENOMIC DNA]</scope>
    <source>
        <strain evidence="3 4">S4</strain>
    </source>
</reference>